<keyword evidence="3" id="KW-0378">Hydrolase</keyword>
<dbReference type="GO" id="GO:0004519">
    <property type="term" value="F:endonuclease activity"/>
    <property type="evidence" value="ECO:0007669"/>
    <property type="project" value="UniProtKB-KW"/>
</dbReference>
<dbReference type="RefSeq" id="WP_092811471.1">
    <property type="nucleotide sequence ID" value="NZ_FMVW01000003.1"/>
</dbReference>
<dbReference type="STRING" id="1120955.SAMN03080610_01637"/>
<keyword evidence="4" id="KW-1185">Reference proteome</keyword>
<dbReference type="EMBL" id="FMVW01000003">
    <property type="protein sequence ID" value="SCZ34106.1"/>
    <property type="molecule type" value="Genomic_DNA"/>
</dbReference>
<evidence type="ECO:0000313" key="4">
    <source>
        <dbReference type="Proteomes" id="UP000199347"/>
    </source>
</evidence>
<dbReference type="GO" id="GO:0016887">
    <property type="term" value="F:ATP hydrolysis activity"/>
    <property type="evidence" value="ECO:0007669"/>
    <property type="project" value="InterPro"/>
</dbReference>
<dbReference type="Gene3D" id="3.40.50.300">
    <property type="entry name" value="P-loop containing nucleotide triphosphate hydrolases"/>
    <property type="match status" value="2"/>
</dbReference>
<dbReference type="OrthoDB" id="9816534at2"/>
<evidence type="ECO:0000259" key="2">
    <source>
        <dbReference type="Pfam" id="PF20469"/>
    </source>
</evidence>
<keyword evidence="3" id="KW-0540">Nuclease</keyword>
<dbReference type="PANTHER" id="PTHR43581:SF4">
    <property type="entry name" value="ATP_GTP PHOSPHATASE"/>
    <property type="match status" value="1"/>
</dbReference>
<accession>A0A1G5N9M7</accession>
<dbReference type="AlphaFoldDB" id="A0A1G5N9M7"/>
<gene>
    <name evidence="3" type="ORF">SAMN03080610_01637</name>
</gene>
<feature type="domain" description="ATPase AAA-type core" evidence="1">
    <location>
        <begin position="247"/>
        <end position="318"/>
    </location>
</feature>
<sequence>MRIRHLSVRNFRGIRELDWPVPDCRILCLIGRGDSTKSTILEALRRVFHPQWNQSFDDADFYHCNPANTITIEVVLGDLPDTFRDLEKYGHWLCGWNARTLARTNDPGEGLEDALRIRLAVSDDLEPSWSVIKNDEDEGVSFKATDRAKVAVSLIGAVSDRHLTWSRGSILSQLTETENISSSLAGAARAAKAALESRRAEDLTGFDEVAGVAETTARALGVNVGAAYKAHLDTDAINVRMAGLALHDGDMPLRQLGLGSRRMLTTGLQKQALRTPHITLFDEVEIGLEPHRIARLLQHLKEDGTGQYFLTTHSPVVLRELTVADLNIVHCDSGHIDVVTANKPAIADSIQGKIRSGAEAFLAPKIIVCEGATEVGFLRGLDDHWVESEGEDSLAYRGVSLFDANGASKIKEIAENLKALGYDVAVLVDSDEPEQFSDAHARALREAGITVAKWGGELSIEERVFADIPWEGVLASFDAARAIWNDDARLLDQVQSQFGPGFDRDFVVWIDSQELRTALGRAAKESRNNNSGWFKRQSWGREWAAAISGHLGNDAIRESDLVRQLTSLRNWIDNV</sequence>
<organism evidence="3 4">
    <name type="scientific">Afifella marina DSM 2698</name>
    <dbReference type="NCBI Taxonomy" id="1120955"/>
    <lineage>
        <taxon>Bacteria</taxon>
        <taxon>Pseudomonadati</taxon>
        <taxon>Pseudomonadota</taxon>
        <taxon>Alphaproteobacteria</taxon>
        <taxon>Hyphomicrobiales</taxon>
        <taxon>Afifellaceae</taxon>
        <taxon>Afifella</taxon>
    </lineage>
</organism>
<feature type="domain" description="OLD protein-like TOPRIM" evidence="2">
    <location>
        <begin position="361"/>
        <end position="431"/>
    </location>
</feature>
<dbReference type="InterPro" id="IPR027417">
    <property type="entry name" value="P-loop_NTPase"/>
</dbReference>
<dbReference type="Pfam" id="PF13304">
    <property type="entry name" value="AAA_21"/>
    <property type="match status" value="1"/>
</dbReference>
<reference evidence="3 4" key="1">
    <citation type="submission" date="2016-10" db="EMBL/GenBank/DDBJ databases">
        <authorList>
            <person name="de Groot N.N."/>
        </authorList>
    </citation>
    <scope>NUCLEOTIDE SEQUENCE [LARGE SCALE GENOMIC DNA]</scope>
    <source>
        <strain evidence="3 4">DSM 2698</strain>
    </source>
</reference>
<dbReference type="InterPro" id="IPR034139">
    <property type="entry name" value="TOPRIM_OLD"/>
</dbReference>
<protein>
    <submittedName>
        <fullName evidence="3">Predicted ATP-dependent endonuclease of the OLD family, contains P-loop ATPase and TOPRIM domains</fullName>
    </submittedName>
</protein>
<proteinExistence type="predicted"/>
<evidence type="ECO:0000259" key="1">
    <source>
        <dbReference type="Pfam" id="PF13304"/>
    </source>
</evidence>
<dbReference type="Pfam" id="PF20469">
    <property type="entry name" value="OLD-like_TOPRIM"/>
    <property type="match status" value="1"/>
</dbReference>
<dbReference type="InterPro" id="IPR051396">
    <property type="entry name" value="Bact_Antivir_Def_Nuclease"/>
</dbReference>
<dbReference type="SUPFAM" id="SSF52540">
    <property type="entry name" value="P-loop containing nucleoside triphosphate hydrolases"/>
    <property type="match status" value="1"/>
</dbReference>
<keyword evidence="3" id="KW-0255">Endonuclease</keyword>
<evidence type="ECO:0000313" key="3">
    <source>
        <dbReference type="EMBL" id="SCZ34106.1"/>
    </source>
</evidence>
<dbReference type="Proteomes" id="UP000199347">
    <property type="component" value="Unassembled WGS sequence"/>
</dbReference>
<name>A0A1G5N9M7_AFIMA</name>
<dbReference type="PANTHER" id="PTHR43581">
    <property type="entry name" value="ATP/GTP PHOSPHATASE"/>
    <property type="match status" value="1"/>
</dbReference>
<dbReference type="GO" id="GO:0005524">
    <property type="term" value="F:ATP binding"/>
    <property type="evidence" value="ECO:0007669"/>
    <property type="project" value="InterPro"/>
</dbReference>
<dbReference type="InterPro" id="IPR003959">
    <property type="entry name" value="ATPase_AAA_core"/>
</dbReference>